<keyword evidence="5 8" id="KW-1133">Transmembrane helix</keyword>
<dbReference type="AlphaFoldDB" id="A0A2W4ZIH1"/>
<keyword evidence="7" id="KW-0143">Chaperone</keyword>
<evidence type="ECO:0000256" key="2">
    <source>
        <dbReference type="ARBA" id="ARBA00004236"/>
    </source>
</evidence>
<gene>
    <name evidence="10" type="ORF">DI632_02485</name>
</gene>
<protein>
    <recommendedName>
        <fullName evidence="9">Ancillary SecYEG translocon subunit/Cell division coordinator CpoB TPR domain-containing protein</fullName>
    </recommendedName>
</protein>
<dbReference type="EMBL" id="QFNF01000003">
    <property type="protein sequence ID" value="PZO80422.1"/>
    <property type="molecule type" value="Genomic_DNA"/>
</dbReference>
<dbReference type="InterPro" id="IPR018704">
    <property type="entry name" value="SecYEG/CpoB_TPR"/>
</dbReference>
<evidence type="ECO:0000256" key="4">
    <source>
        <dbReference type="ARBA" id="ARBA00022692"/>
    </source>
</evidence>
<evidence type="ECO:0000259" key="9">
    <source>
        <dbReference type="Pfam" id="PF09976"/>
    </source>
</evidence>
<organism evidence="10 11">
    <name type="scientific">Sphingomonas hengshuiensis</name>
    <dbReference type="NCBI Taxonomy" id="1609977"/>
    <lineage>
        <taxon>Bacteria</taxon>
        <taxon>Pseudomonadati</taxon>
        <taxon>Pseudomonadota</taxon>
        <taxon>Alphaproteobacteria</taxon>
        <taxon>Sphingomonadales</taxon>
        <taxon>Sphingomonadaceae</taxon>
        <taxon>Sphingomonas</taxon>
    </lineage>
</organism>
<name>A0A2W4ZIH1_9SPHN</name>
<dbReference type="InterPro" id="IPR026039">
    <property type="entry name" value="YfgM"/>
</dbReference>
<keyword evidence="6 8" id="KW-0472">Membrane</keyword>
<keyword evidence="4 8" id="KW-0812">Transmembrane</keyword>
<dbReference type="PANTHER" id="PTHR38035">
    <property type="entry name" value="UPF0070 PROTEIN YFGM"/>
    <property type="match status" value="1"/>
</dbReference>
<evidence type="ECO:0000256" key="1">
    <source>
        <dbReference type="ARBA" id="ARBA00004167"/>
    </source>
</evidence>
<sequence length="235" mass="25097">MALTPQNNEAFFREVDEELRREQMSNIGRRYGLWIIGAIVLALVAFGGWTWWQHRQNSIAGEQGQQLATALDDIQQGRPAQGGAIVAGLTTSDKDAVRATALLTQADLLLSKNDLKGAAAAFGKVAADETLAQPFRDLALVRQTSVEYDSLQPQQVIDRLRGLADKGSPWLGTAGEMVAIAYLRQNKLQQAGQTFAMIAQTDSVPESVRARAVQMAGSLGVDAAPAAPAAANAAQ</sequence>
<dbReference type="GO" id="GO:0044877">
    <property type="term" value="F:protein-containing complex binding"/>
    <property type="evidence" value="ECO:0007669"/>
    <property type="project" value="InterPro"/>
</dbReference>
<reference evidence="10 11" key="1">
    <citation type="submission" date="2017-08" db="EMBL/GenBank/DDBJ databases">
        <title>Infants hospitalized years apart are colonized by the same room-sourced microbial strains.</title>
        <authorList>
            <person name="Brooks B."/>
            <person name="Olm M.R."/>
            <person name="Firek B.A."/>
            <person name="Baker R."/>
            <person name="Thomas B.C."/>
            <person name="Morowitz M.J."/>
            <person name="Banfield J.F."/>
        </authorList>
    </citation>
    <scope>NUCLEOTIDE SEQUENCE [LARGE SCALE GENOMIC DNA]</scope>
    <source>
        <strain evidence="10">S2_018_000_R3_110</strain>
    </source>
</reference>
<evidence type="ECO:0000313" key="11">
    <source>
        <dbReference type="Proteomes" id="UP000248614"/>
    </source>
</evidence>
<accession>A0A2W4ZIH1</accession>
<comment type="caution">
    <text evidence="10">The sequence shown here is derived from an EMBL/GenBank/DDBJ whole genome shotgun (WGS) entry which is preliminary data.</text>
</comment>
<feature type="domain" description="Ancillary SecYEG translocon subunit/Cell division coordinator CpoB TPR" evidence="9">
    <location>
        <begin position="30"/>
        <end position="197"/>
    </location>
</feature>
<feature type="transmembrane region" description="Helical" evidence="8">
    <location>
        <begin position="31"/>
        <end position="52"/>
    </location>
</feature>
<comment type="subcellular location">
    <subcellularLocation>
        <location evidence="2">Cell membrane</location>
    </subcellularLocation>
    <subcellularLocation>
        <location evidence="1">Membrane</location>
        <topology evidence="1">Single-pass membrane protein</topology>
    </subcellularLocation>
</comment>
<evidence type="ECO:0000256" key="8">
    <source>
        <dbReference type="SAM" id="Phobius"/>
    </source>
</evidence>
<dbReference type="GO" id="GO:0005886">
    <property type="term" value="C:plasma membrane"/>
    <property type="evidence" value="ECO:0007669"/>
    <property type="project" value="UniProtKB-SubCell"/>
</dbReference>
<evidence type="ECO:0000313" key="10">
    <source>
        <dbReference type="EMBL" id="PZO80422.1"/>
    </source>
</evidence>
<evidence type="ECO:0000256" key="3">
    <source>
        <dbReference type="ARBA" id="ARBA00022475"/>
    </source>
</evidence>
<evidence type="ECO:0000256" key="7">
    <source>
        <dbReference type="ARBA" id="ARBA00023186"/>
    </source>
</evidence>
<proteinExistence type="predicted"/>
<dbReference type="Pfam" id="PF09976">
    <property type="entry name" value="TPR_21"/>
    <property type="match status" value="1"/>
</dbReference>
<dbReference type="PANTHER" id="PTHR38035:SF1">
    <property type="entry name" value="ANCILLARY SECYEG TRANSLOCON SUBUNIT"/>
    <property type="match status" value="1"/>
</dbReference>
<keyword evidence="3" id="KW-1003">Cell membrane</keyword>
<evidence type="ECO:0000256" key="5">
    <source>
        <dbReference type="ARBA" id="ARBA00022989"/>
    </source>
</evidence>
<evidence type="ECO:0000256" key="6">
    <source>
        <dbReference type="ARBA" id="ARBA00023136"/>
    </source>
</evidence>
<dbReference type="Proteomes" id="UP000248614">
    <property type="component" value="Unassembled WGS sequence"/>
</dbReference>